<gene>
    <name evidence="9" type="ORF">BDW02DRAFT_490114</name>
</gene>
<feature type="transmembrane region" description="Helical" evidence="8">
    <location>
        <begin position="66"/>
        <end position="90"/>
    </location>
</feature>
<protein>
    <submittedName>
        <fullName evidence="9">Cytochrome P450</fullName>
    </submittedName>
</protein>
<evidence type="ECO:0000256" key="2">
    <source>
        <dbReference type="ARBA" id="ARBA00010617"/>
    </source>
</evidence>
<dbReference type="SUPFAM" id="SSF48264">
    <property type="entry name" value="Cytochrome P450"/>
    <property type="match status" value="1"/>
</dbReference>
<sequence>MATTLTRLVELVRSKPFAASLALVTHYVLHSDEWENSFHVFLGIWTVAFGGIAVLEYVCDSRAQTLGLAIQITATAATIYFGTLATSILLHRVFFHRLRGIPGPVTARFTKFHSIFAGVLPKFQYFKYVRSLHQKYRTDVIRTGPREVTVYCADAIPLVHGPLSKCTKASIYTATELGGSSVHTTRNKQEHRERRKIWDQAFSAKALREYEPRLNRHARALMEKLGERAGKETVRITNWVNFCFDVMGDVGFNRSFGMVEKGEEADAIKLLHEATGILSILSHLSWALNLASRTSAGAKPLLDHMKWSAEILEERTKARFGMQMLMTPKENDVISWLLNPHDDRITPGMNADTRLLVVAGSDTVSATLSFLFYELCLNPSVQAKLRKIIDAIMPEKAHLDVNDLADCPFLDGVINEALRLHPAVPSGPVRETPPEGFTLPNGTYIPGNIHIWTPIYTLQRDARYFQDPLTFMPERWTDERPGAVIDKRAFLPFITGVYNCVGQKLAMLEMRSVTANLVRRFEMGFAEGEDGRTIEDGSRDCFTMNVGKLDVWLTERERV</sequence>
<keyword evidence="4" id="KW-0560">Oxidoreductase</keyword>
<keyword evidence="8" id="KW-0472">Membrane</keyword>
<dbReference type="GO" id="GO:0005506">
    <property type="term" value="F:iron ion binding"/>
    <property type="evidence" value="ECO:0007669"/>
    <property type="project" value="InterPro"/>
</dbReference>
<dbReference type="InterPro" id="IPR001128">
    <property type="entry name" value="Cyt_P450"/>
</dbReference>
<dbReference type="CDD" id="cd11061">
    <property type="entry name" value="CYP67-like"/>
    <property type="match status" value="1"/>
</dbReference>
<evidence type="ECO:0000256" key="1">
    <source>
        <dbReference type="ARBA" id="ARBA00001971"/>
    </source>
</evidence>
<dbReference type="InterPro" id="IPR002401">
    <property type="entry name" value="Cyt_P450_E_grp-I"/>
</dbReference>
<dbReference type="GO" id="GO:0020037">
    <property type="term" value="F:heme binding"/>
    <property type="evidence" value="ECO:0007669"/>
    <property type="project" value="InterPro"/>
</dbReference>
<evidence type="ECO:0000256" key="7">
    <source>
        <dbReference type="PIRSR" id="PIRSR602401-1"/>
    </source>
</evidence>
<keyword evidence="10" id="KW-1185">Reference proteome</keyword>
<feature type="binding site" description="axial binding residue" evidence="7">
    <location>
        <position position="500"/>
    </location>
    <ligand>
        <name>heme</name>
        <dbReference type="ChEBI" id="CHEBI:30413"/>
    </ligand>
    <ligandPart>
        <name>Fe</name>
        <dbReference type="ChEBI" id="CHEBI:18248"/>
    </ligandPart>
</feature>
<dbReference type="InterPro" id="IPR036396">
    <property type="entry name" value="Cyt_P450_sf"/>
</dbReference>
<evidence type="ECO:0000313" key="9">
    <source>
        <dbReference type="EMBL" id="KAF1837964.1"/>
    </source>
</evidence>
<keyword evidence="8" id="KW-1133">Transmembrane helix</keyword>
<evidence type="ECO:0000256" key="5">
    <source>
        <dbReference type="ARBA" id="ARBA00023004"/>
    </source>
</evidence>
<accession>A0A6A5KTZ2</accession>
<name>A0A6A5KTZ2_9PLEO</name>
<organism evidence="9 10">
    <name type="scientific">Decorospora gaudefroyi</name>
    <dbReference type="NCBI Taxonomy" id="184978"/>
    <lineage>
        <taxon>Eukaryota</taxon>
        <taxon>Fungi</taxon>
        <taxon>Dikarya</taxon>
        <taxon>Ascomycota</taxon>
        <taxon>Pezizomycotina</taxon>
        <taxon>Dothideomycetes</taxon>
        <taxon>Pleosporomycetidae</taxon>
        <taxon>Pleosporales</taxon>
        <taxon>Pleosporineae</taxon>
        <taxon>Pleosporaceae</taxon>
        <taxon>Decorospora</taxon>
    </lineage>
</organism>
<evidence type="ECO:0000256" key="3">
    <source>
        <dbReference type="ARBA" id="ARBA00022723"/>
    </source>
</evidence>
<keyword evidence="3 7" id="KW-0479">Metal-binding</keyword>
<evidence type="ECO:0000256" key="8">
    <source>
        <dbReference type="SAM" id="Phobius"/>
    </source>
</evidence>
<keyword evidence="7" id="KW-0349">Heme</keyword>
<feature type="transmembrane region" description="Helical" evidence="8">
    <location>
        <begin position="38"/>
        <end position="59"/>
    </location>
</feature>
<dbReference type="OrthoDB" id="6692864at2759"/>
<keyword evidence="6" id="KW-0503">Monooxygenase</keyword>
<dbReference type="PANTHER" id="PTHR24305:SF187">
    <property type="entry name" value="P450, PUTATIVE (EUROFUNG)-RELATED"/>
    <property type="match status" value="1"/>
</dbReference>
<dbReference type="Pfam" id="PF00067">
    <property type="entry name" value="p450"/>
    <property type="match status" value="1"/>
</dbReference>
<reference evidence="9" key="1">
    <citation type="submission" date="2020-01" db="EMBL/GenBank/DDBJ databases">
        <authorList>
            <consortium name="DOE Joint Genome Institute"/>
            <person name="Haridas S."/>
            <person name="Albert R."/>
            <person name="Binder M."/>
            <person name="Bloem J."/>
            <person name="Labutti K."/>
            <person name="Salamov A."/>
            <person name="Andreopoulos B."/>
            <person name="Baker S.E."/>
            <person name="Barry K."/>
            <person name="Bills G."/>
            <person name="Bluhm B.H."/>
            <person name="Cannon C."/>
            <person name="Castanera R."/>
            <person name="Culley D.E."/>
            <person name="Daum C."/>
            <person name="Ezra D."/>
            <person name="Gonzalez J.B."/>
            <person name="Henrissat B."/>
            <person name="Kuo A."/>
            <person name="Liang C."/>
            <person name="Lipzen A."/>
            <person name="Lutzoni F."/>
            <person name="Magnuson J."/>
            <person name="Mondo S."/>
            <person name="Nolan M."/>
            <person name="Ohm R."/>
            <person name="Pangilinan J."/>
            <person name="Park H.-J."/>
            <person name="Ramirez L."/>
            <person name="Alfaro M."/>
            <person name="Sun H."/>
            <person name="Tritt A."/>
            <person name="Yoshinaga Y."/>
            <person name="Zwiers L.-H."/>
            <person name="Turgeon B.G."/>
            <person name="Goodwin S.B."/>
            <person name="Spatafora J.W."/>
            <person name="Crous P.W."/>
            <person name="Grigoriev I.V."/>
        </authorList>
    </citation>
    <scope>NUCLEOTIDE SEQUENCE</scope>
    <source>
        <strain evidence="9">P77</strain>
    </source>
</reference>
<dbReference type="PRINTS" id="PR00463">
    <property type="entry name" value="EP450I"/>
</dbReference>
<comment type="similarity">
    <text evidence="2">Belongs to the cytochrome P450 family.</text>
</comment>
<dbReference type="PRINTS" id="PR00385">
    <property type="entry name" value="P450"/>
</dbReference>
<dbReference type="EMBL" id="ML975256">
    <property type="protein sequence ID" value="KAF1837964.1"/>
    <property type="molecule type" value="Genomic_DNA"/>
</dbReference>
<dbReference type="Gene3D" id="1.10.630.10">
    <property type="entry name" value="Cytochrome P450"/>
    <property type="match status" value="1"/>
</dbReference>
<dbReference type="AlphaFoldDB" id="A0A6A5KTZ2"/>
<comment type="cofactor">
    <cofactor evidence="1 7">
        <name>heme</name>
        <dbReference type="ChEBI" id="CHEBI:30413"/>
    </cofactor>
</comment>
<dbReference type="Proteomes" id="UP000800040">
    <property type="component" value="Unassembled WGS sequence"/>
</dbReference>
<dbReference type="GO" id="GO:0016705">
    <property type="term" value="F:oxidoreductase activity, acting on paired donors, with incorporation or reduction of molecular oxygen"/>
    <property type="evidence" value="ECO:0007669"/>
    <property type="project" value="InterPro"/>
</dbReference>
<evidence type="ECO:0000313" key="10">
    <source>
        <dbReference type="Proteomes" id="UP000800040"/>
    </source>
</evidence>
<dbReference type="PANTHER" id="PTHR24305">
    <property type="entry name" value="CYTOCHROME P450"/>
    <property type="match status" value="1"/>
</dbReference>
<keyword evidence="8" id="KW-0812">Transmembrane</keyword>
<proteinExistence type="inferred from homology"/>
<dbReference type="InterPro" id="IPR050121">
    <property type="entry name" value="Cytochrome_P450_monoxygenase"/>
</dbReference>
<evidence type="ECO:0000256" key="4">
    <source>
        <dbReference type="ARBA" id="ARBA00023002"/>
    </source>
</evidence>
<evidence type="ECO:0000256" key="6">
    <source>
        <dbReference type="ARBA" id="ARBA00023033"/>
    </source>
</evidence>
<keyword evidence="5 7" id="KW-0408">Iron</keyword>
<dbReference type="GO" id="GO:0004497">
    <property type="term" value="F:monooxygenase activity"/>
    <property type="evidence" value="ECO:0007669"/>
    <property type="project" value="UniProtKB-KW"/>
</dbReference>
<dbReference type="FunFam" id="1.10.630.10:FF:000129">
    <property type="entry name" value="Benzoate 4-monooxygenase cytochrome P450"/>
    <property type="match status" value="1"/>
</dbReference>